<comment type="similarity">
    <text evidence="1">Belongs to the methyltransferase superfamily. LaeA methyltransferase family.</text>
</comment>
<name>A0AAD5RK69_9PEZI</name>
<dbReference type="SUPFAM" id="SSF53335">
    <property type="entry name" value="S-adenosyl-L-methionine-dependent methyltransferases"/>
    <property type="match status" value="1"/>
</dbReference>
<dbReference type="EMBL" id="JAKWBI020000710">
    <property type="protein sequence ID" value="KAJ2892855.1"/>
    <property type="molecule type" value="Genomic_DNA"/>
</dbReference>
<feature type="compositionally biased region" description="Polar residues" evidence="2">
    <location>
        <begin position="22"/>
        <end position="35"/>
    </location>
</feature>
<reference evidence="3" key="1">
    <citation type="submission" date="2022-07" db="EMBL/GenBank/DDBJ databases">
        <title>Draft genome sequence of Zalerion maritima ATCC 34329, a (micro)plastics degrading marine fungus.</title>
        <authorList>
            <person name="Paco A."/>
            <person name="Goncalves M.F.M."/>
            <person name="Rocha-Santos T.A.P."/>
            <person name="Alves A."/>
        </authorList>
    </citation>
    <scope>NUCLEOTIDE SEQUENCE</scope>
    <source>
        <strain evidence="3">ATCC 34329</strain>
    </source>
</reference>
<dbReference type="AlphaFoldDB" id="A0AAD5RK69"/>
<evidence type="ECO:0000256" key="1">
    <source>
        <dbReference type="ARBA" id="ARBA00038158"/>
    </source>
</evidence>
<gene>
    <name evidence="3" type="ORF">MKZ38_009318</name>
</gene>
<comment type="caution">
    <text evidence="3">The sequence shown here is derived from an EMBL/GenBank/DDBJ whole genome shotgun (WGS) entry which is preliminary data.</text>
</comment>
<evidence type="ECO:0000313" key="4">
    <source>
        <dbReference type="Proteomes" id="UP001201980"/>
    </source>
</evidence>
<keyword evidence="3" id="KW-0489">Methyltransferase</keyword>
<feature type="region of interest" description="Disordered" evidence="2">
    <location>
        <begin position="1"/>
        <end position="35"/>
    </location>
</feature>
<keyword evidence="4" id="KW-1185">Reference proteome</keyword>
<proteinExistence type="inferred from homology"/>
<keyword evidence="3" id="KW-0808">Transferase</keyword>
<dbReference type="InterPro" id="IPR029063">
    <property type="entry name" value="SAM-dependent_MTases_sf"/>
</dbReference>
<dbReference type="PANTHER" id="PTHR43591">
    <property type="entry name" value="METHYLTRANSFERASE"/>
    <property type="match status" value="1"/>
</dbReference>
<accession>A0AAD5RK69</accession>
<dbReference type="Pfam" id="PF13489">
    <property type="entry name" value="Methyltransf_23"/>
    <property type="match status" value="1"/>
</dbReference>
<organism evidence="3 4">
    <name type="scientific">Zalerion maritima</name>
    <dbReference type="NCBI Taxonomy" id="339359"/>
    <lineage>
        <taxon>Eukaryota</taxon>
        <taxon>Fungi</taxon>
        <taxon>Dikarya</taxon>
        <taxon>Ascomycota</taxon>
        <taxon>Pezizomycotina</taxon>
        <taxon>Sordariomycetes</taxon>
        <taxon>Lulworthiomycetidae</taxon>
        <taxon>Lulworthiales</taxon>
        <taxon>Lulworthiaceae</taxon>
        <taxon>Zalerion</taxon>
    </lineage>
</organism>
<sequence length="334" mass="37421">MADPSVTEAAPMAPDEGDFNDNDSSLGSEAGSETTSLAESILNYRKENGRTYHQYKDGKYHFPNDEDENERLDLQHHIFYLTLDGKLGLAPPTLDPELGGRVLDIGTGTGIWAIDFADEHPNVQVIGTDLSPTQPSFVPPNVNFIIDDFEDEWTFSQPFQYIHSRMMNTSVSDWDTYVKSCYENIKPGGYLELQEFALPLSDDGTLKDEQPLQQSMKLLGEAAAKANHAFYPLDDMKALLEKTGFKNVTAAKYKWASNSWPKDKKFKEIGIWNNKNISDGINGFLMAALTRALGWSQEAVEILCSKARKDLNDKSIHAYWPIIVVVGQKPEEES</sequence>
<dbReference type="GO" id="GO:0008168">
    <property type="term" value="F:methyltransferase activity"/>
    <property type="evidence" value="ECO:0007669"/>
    <property type="project" value="UniProtKB-KW"/>
</dbReference>
<dbReference type="PANTHER" id="PTHR43591:SF31">
    <property type="entry name" value="LAEA-LIKE, PUTATIVE (AFU_ORTHOLOGUE AFUA_8G01930)-RELATED"/>
    <property type="match status" value="1"/>
</dbReference>
<evidence type="ECO:0000256" key="2">
    <source>
        <dbReference type="SAM" id="MobiDB-lite"/>
    </source>
</evidence>
<evidence type="ECO:0000313" key="3">
    <source>
        <dbReference type="EMBL" id="KAJ2892855.1"/>
    </source>
</evidence>
<dbReference type="Proteomes" id="UP001201980">
    <property type="component" value="Unassembled WGS sequence"/>
</dbReference>
<dbReference type="Gene3D" id="3.40.50.150">
    <property type="entry name" value="Vaccinia Virus protein VP39"/>
    <property type="match status" value="1"/>
</dbReference>
<dbReference type="CDD" id="cd02440">
    <property type="entry name" value="AdoMet_MTases"/>
    <property type="match status" value="1"/>
</dbReference>
<dbReference type="GO" id="GO:0032259">
    <property type="term" value="P:methylation"/>
    <property type="evidence" value="ECO:0007669"/>
    <property type="project" value="UniProtKB-KW"/>
</dbReference>
<protein>
    <submittedName>
        <fullName evidence="3">Methyltransferase domain-containing protein</fullName>
    </submittedName>
</protein>